<accession>A0A923HS10</accession>
<dbReference type="SUPFAM" id="SSF54373">
    <property type="entry name" value="FAD-linked reductases, C-terminal domain"/>
    <property type="match status" value="1"/>
</dbReference>
<dbReference type="Proteomes" id="UP000634011">
    <property type="component" value="Unassembled WGS sequence"/>
</dbReference>
<reference evidence="3" key="1">
    <citation type="submission" date="2020-08" db="EMBL/GenBank/DDBJ databases">
        <title>Novel species isolated from subtropical streams in China.</title>
        <authorList>
            <person name="Lu H."/>
        </authorList>
    </citation>
    <scope>NUCLEOTIDE SEQUENCE</scope>
    <source>
        <strain evidence="3">KACC 12607</strain>
    </source>
</reference>
<feature type="domain" description="FAD dependent oxidoreductase" evidence="2">
    <location>
        <begin position="6"/>
        <end position="354"/>
    </location>
</feature>
<name>A0A923HS10_9BURK</name>
<evidence type="ECO:0000256" key="1">
    <source>
        <dbReference type="ARBA" id="ARBA00023002"/>
    </source>
</evidence>
<keyword evidence="1" id="KW-0560">Oxidoreductase</keyword>
<dbReference type="InterPro" id="IPR036188">
    <property type="entry name" value="FAD/NAD-bd_sf"/>
</dbReference>
<dbReference type="Gene3D" id="3.50.50.60">
    <property type="entry name" value="FAD/NAD(P)-binding domain"/>
    <property type="match status" value="1"/>
</dbReference>
<sequence>MHSHPDVIVIGAGIVGAACAFSLQKAGMQTLLIDAAMPGCGVTAAGMGHLVALDESEQELDLCLYSLHLWRDWIREHPGIGQVSQCGTLWVAENDQQLAAAQARAERLNARAWQAEVLNSEKLRQLEPALRHGLAGAVRVSGDSVVYPPVIAYHLAQELQLHGGKLQCVLRVKAILDDVGVSETILLEDGQRLSAQYIVVAAGLGVAELLPEIPVFPRKGHLAITDRYPGRLRHQIVSMDYGQHHMTPDGLSVAANIQPRSTGQWLIGSSRQDGQTETKVSPVALGAVLQSAIRLLPCLATMNVIRAWAGMRPASPDGQPIIGVHPERPGIWLAAGHEGLGVTTAFATAEMLKDQMLGRMTIIDPAPYSPSRLFEEKQYA</sequence>
<dbReference type="Gene3D" id="3.30.9.10">
    <property type="entry name" value="D-Amino Acid Oxidase, subunit A, domain 2"/>
    <property type="match status" value="1"/>
</dbReference>
<proteinExistence type="predicted"/>
<dbReference type="GO" id="GO:0016491">
    <property type="term" value="F:oxidoreductase activity"/>
    <property type="evidence" value="ECO:0007669"/>
    <property type="project" value="UniProtKB-KW"/>
</dbReference>
<protein>
    <submittedName>
        <fullName evidence="3">FAD-dependent oxidoreductase</fullName>
    </submittedName>
</protein>
<comment type="caution">
    <text evidence="3">The sequence shown here is derived from an EMBL/GenBank/DDBJ whole genome shotgun (WGS) entry which is preliminary data.</text>
</comment>
<dbReference type="GO" id="GO:0005737">
    <property type="term" value="C:cytoplasm"/>
    <property type="evidence" value="ECO:0007669"/>
    <property type="project" value="TreeGrafter"/>
</dbReference>
<dbReference type="RefSeq" id="WP_186913605.1">
    <property type="nucleotide sequence ID" value="NZ_JACOFV010000016.1"/>
</dbReference>
<dbReference type="PANTHER" id="PTHR13847">
    <property type="entry name" value="SARCOSINE DEHYDROGENASE-RELATED"/>
    <property type="match status" value="1"/>
</dbReference>
<evidence type="ECO:0000313" key="3">
    <source>
        <dbReference type="EMBL" id="MBC3863663.1"/>
    </source>
</evidence>
<evidence type="ECO:0000313" key="4">
    <source>
        <dbReference type="Proteomes" id="UP000634011"/>
    </source>
</evidence>
<dbReference type="InterPro" id="IPR006076">
    <property type="entry name" value="FAD-dep_OxRdtase"/>
</dbReference>
<keyword evidence="4" id="KW-1185">Reference proteome</keyword>
<dbReference type="PANTHER" id="PTHR13847:SF287">
    <property type="entry name" value="FAD-DEPENDENT OXIDOREDUCTASE DOMAIN-CONTAINING PROTEIN 1"/>
    <property type="match status" value="1"/>
</dbReference>
<evidence type="ECO:0000259" key="2">
    <source>
        <dbReference type="Pfam" id="PF01266"/>
    </source>
</evidence>
<dbReference type="EMBL" id="JACOFV010000016">
    <property type="protein sequence ID" value="MBC3863663.1"/>
    <property type="molecule type" value="Genomic_DNA"/>
</dbReference>
<organism evidence="3 4">
    <name type="scientific">Undibacterium jejuense</name>
    <dbReference type="NCBI Taxonomy" id="1344949"/>
    <lineage>
        <taxon>Bacteria</taxon>
        <taxon>Pseudomonadati</taxon>
        <taxon>Pseudomonadota</taxon>
        <taxon>Betaproteobacteria</taxon>
        <taxon>Burkholderiales</taxon>
        <taxon>Oxalobacteraceae</taxon>
        <taxon>Undibacterium</taxon>
    </lineage>
</organism>
<gene>
    <name evidence="3" type="ORF">H8K32_16265</name>
</gene>
<dbReference type="AlphaFoldDB" id="A0A923HS10"/>
<dbReference type="Pfam" id="PF01266">
    <property type="entry name" value="DAO"/>
    <property type="match status" value="1"/>
</dbReference>
<dbReference type="SUPFAM" id="SSF51905">
    <property type="entry name" value="FAD/NAD(P)-binding domain"/>
    <property type="match status" value="1"/>
</dbReference>